<feature type="domain" description="Glutamate/phenylalanine/leucine/valine/L-tryptophan dehydrogenase C-terminal" evidence="8">
    <location>
        <begin position="153"/>
        <end position="379"/>
    </location>
</feature>
<evidence type="ECO:0000256" key="1">
    <source>
        <dbReference type="ARBA" id="ARBA00006382"/>
    </source>
</evidence>
<organism evidence="9 10">
    <name type="scientific">Candidatus Nealsonbacteria bacterium RIFCSPLOWO2_01_FULL_41_9</name>
    <dbReference type="NCBI Taxonomy" id="1801671"/>
    <lineage>
        <taxon>Bacteria</taxon>
        <taxon>Candidatus Nealsoniibacteriota</taxon>
    </lineage>
</organism>
<proteinExistence type="inferred from homology"/>
<feature type="active site" description="Proton donor" evidence="4">
    <location>
        <position position="71"/>
    </location>
</feature>
<dbReference type="SUPFAM" id="SSF53223">
    <property type="entry name" value="Aminoacid dehydrogenase-like, N-terminal domain"/>
    <property type="match status" value="1"/>
</dbReference>
<dbReference type="PANTHER" id="PTHR11606:SF13">
    <property type="entry name" value="GLUTAMATE DEHYDROGENASE 1, MITOCHONDRIAL"/>
    <property type="match status" value="1"/>
</dbReference>
<dbReference type="Gene3D" id="3.40.50.10860">
    <property type="entry name" value="Leucine Dehydrogenase, chain A, domain 1"/>
    <property type="match status" value="1"/>
</dbReference>
<dbReference type="InterPro" id="IPR006095">
    <property type="entry name" value="Glu/Leu/Phe/Val/Trp_DH"/>
</dbReference>
<dbReference type="Proteomes" id="UP000176406">
    <property type="component" value="Unassembled WGS sequence"/>
</dbReference>
<comment type="similarity">
    <text evidence="1 3 7">Belongs to the Glu/Leu/Phe/Val dehydrogenases family.</text>
</comment>
<feature type="binding site" evidence="5">
    <location>
        <position position="321"/>
    </location>
    <ligand>
        <name>substrate</name>
    </ligand>
</feature>
<evidence type="ECO:0000313" key="10">
    <source>
        <dbReference type="Proteomes" id="UP000176406"/>
    </source>
</evidence>
<dbReference type="SUPFAM" id="SSF51735">
    <property type="entry name" value="NAD(P)-binding Rossmann-fold domains"/>
    <property type="match status" value="1"/>
</dbReference>
<evidence type="ECO:0000256" key="7">
    <source>
        <dbReference type="RuleBase" id="RU004417"/>
    </source>
</evidence>
<name>A0A1G2EAG7_9BACT</name>
<dbReference type="GO" id="GO:0006538">
    <property type="term" value="P:L-glutamate catabolic process"/>
    <property type="evidence" value="ECO:0007669"/>
    <property type="project" value="TreeGrafter"/>
</dbReference>
<evidence type="ECO:0000256" key="2">
    <source>
        <dbReference type="ARBA" id="ARBA00023002"/>
    </source>
</evidence>
<evidence type="ECO:0000256" key="4">
    <source>
        <dbReference type="PIRSR" id="PIRSR000185-1"/>
    </source>
</evidence>
<dbReference type="PANTHER" id="PTHR11606">
    <property type="entry name" value="GLUTAMATE DEHYDROGENASE"/>
    <property type="match status" value="1"/>
</dbReference>
<keyword evidence="5" id="KW-0520">NAD</keyword>
<dbReference type="InterPro" id="IPR006097">
    <property type="entry name" value="Glu/Leu/Phe/Val/Trp_DH_dimer"/>
</dbReference>
<keyword evidence="2 3" id="KW-0560">Oxidoreductase</keyword>
<dbReference type="InterPro" id="IPR006096">
    <property type="entry name" value="Glu/Leu/Phe/Val/Trp_DH_C"/>
</dbReference>
<protein>
    <recommendedName>
        <fullName evidence="3">Glutamate dehydrogenase</fullName>
    </recommendedName>
</protein>
<sequence>MKNKFHSEYVIEVHDPKIGMEGILVIDNTALGPGKGGIRMTHDITVGEVSRLARTMTFKNALADIPFGGAKAGIKWAGGSDELKKELVQSFARAIKPFIPLKYIAGPDINTGEKEMQWIAEATGIWHSATGKPEHMCVEYTGNCEGGICRKCGIPHETGSTGFGVAQATRVAAEIAGIDIKNASVSIHGFGNVGTFAYRFLTEMGAKVVAIADKSGTFFAKNGFDKKMIENLIKDKKEICNYAGKVERIDPGNFWGVPVDIMIPASITDVIHSGNKGKIKAKIIVEAANIPMKEDIEDELFRKGILIVPDFVANAGGVISSYSEHKGHNPKEMFETIENKITNTARTVLMESIKRNKNPRKVALEIAENKIREGMKNMLK</sequence>
<keyword evidence="5" id="KW-0547">Nucleotide-binding</keyword>
<dbReference type="InterPro" id="IPR036291">
    <property type="entry name" value="NAD(P)-bd_dom_sf"/>
</dbReference>
<evidence type="ECO:0000256" key="5">
    <source>
        <dbReference type="PIRSR" id="PIRSR000185-2"/>
    </source>
</evidence>
<dbReference type="AlphaFoldDB" id="A0A1G2EAG7"/>
<dbReference type="PIRSF" id="PIRSF000185">
    <property type="entry name" value="Glu_DH"/>
    <property type="match status" value="1"/>
</dbReference>
<dbReference type="SMART" id="SM00839">
    <property type="entry name" value="ELFV_dehydrog"/>
    <property type="match status" value="1"/>
</dbReference>
<evidence type="ECO:0000313" key="9">
    <source>
        <dbReference type="EMBL" id="OGZ22796.1"/>
    </source>
</evidence>
<dbReference type="InterPro" id="IPR014362">
    <property type="entry name" value="Glu_DH"/>
</dbReference>
<dbReference type="PRINTS" id="PR00082">
    <property type="entry name" value="GLFDHDRGNASE"/>
</dbReference>
<feature type="binding site" evidence="5">
    <location>
        <position position="161"/>
    </location>
    <ligand>
        <name>NAD(+)</name>
        <dbReference type="ChEBI" id="CHEBI:57540"/>
    </ligand>
</feature>
<dbReference type="Pfam" id="PF02812">
    <property type="entry name" value="ELFV_dehydrog_N"/>
    <property type="match status" value="1"/>
</dbReference>
<dbReference type="InterPro" id="IPR046346">
    <property type="entry name" value="Aminoacid_DH-like_N_sf"/>
</dbReference>
<dbReference type="Pfam" id="PF00208">
    <property type="entry name" value="ELFV_dehydrog"/>
    <property type="match status" value="1"/>
</dbReference>
<feature type="binding site" evidence="5">
    <location>
        <position position="192"/>
    </location>
    <ligand>
        <name>NAD(+)</name>
        <dbReference type="ChEBI" id="CHEBI:57540"/>
    </ligand>
</feature>
<feature type="site" description="Important for catalysis" evidence="6">
    <location>
        <position position="108"/>
    </location>
</feature>
<dbReference type="GO" id="GO:0000166">
    <property type="term" value="F:nucleotide binding"/>
    <property type="evidence" value="ECO:0007669"/>
    <property type="project" value="UniProtKB-KW"/>
</dbReference>
<accession>A0A1G2EAG7</accession>
<feature type="binding site" evidence="5">
    <location>
        <position position="59"/>
    </location>
    <ligand>
        <name>substrate</name>
    </ligand>
</feature>
<gene>
    <name evidence="9" type="ORF">A3A08_01305</name>
</gene>
<dbReference type="Gene3D" id="3.40.50.720">
    <property type="entry name" value="NAD(P)-binding Rossmann-like Domain"/>
    <property type="match status" value="1"/>
</dbReference>
<evidence type="ECO:0000256" key="6">
    <source>
        <dbReference type="PIRSR" id="PIRSR000185-3"/>
    </source>
</evidence>
<feature type="binding site" evidence="5">
    <location>
        <position position="35"/>
    </location>
    <ligand>
        <name>substrate</name>
    </ligand>
</feature>
<comment type="caution">
    <text evidence="9">The sequence shown here is derived from an EMBL/GenBank/DDBJ whole genome shotgun (WGS) entry which is preliminary data.</text>
</comment>
<reference evidence="9 10" key="1">
    <citation type="journal article" date="2016" name="Nat. Commun.">
        <title>Thousands of microbial genomes shed light on interconnected biogeochemical processes in an aquifer system.</title>
        <authorList>
            <person name="Anantharaman K."/>
            <person name="Brown C.T."/>
            <person name="Hug L.A."/>
            <person name="Sharon I."/>
            <person name="Castelle C.J."/>
            <person name="Probst A.J."/>
            <person name="Thomas B.C."/>
            <person name="Singh A."/>
            <person name="Wilkins M.J."/>
            <person name="Karaoz U."/>
            <person name="Brodie E.L."/>
            <person name="Williams K.H."/>
            <person name="Hubbard S.S."/>
            <person name="Banfield J.F."/>
        </authorList>
    </citation>
    <scope>NUCLEOTIDE SEQUENCE [LARGE SCALE GENOMIC DNA]</scope>
</reference>
<dbReference type="GO" id="GO:0004352">
    <property type="term" value="F:glutamate dehydrogenase (NAD+) activity"/>
    <property type="evidence" value="ECO:0007669"/>
    <property type="project" value="TreeGrafter"/>
</dbReference>
<evidence type="ECO:0000259" key="8">
    <source>
        <dbReference type="SMART" id="SM00839"/>
    </source>
</evidence>
<dbReference type="EMBL" id="MHMG01000035">
    <property type="protein sequence ID" value="OGZ22796.1"/>
    <property type="molecule type" value="Genomic_DNA"/>
</dbReference>
<evidence type="ECO:0000256" key="3">
    <source>
        <dbReference type="PIRNR" id="PIRNR000185"/>
    </source>
</evidence>